<evidence type="ECO:0000256" key="12">
    <source>
        <dbReference type="ARBA" id="ARBA00022842"/>
    </source>
</evidence>
<name>A0A5E4N7F4_9HEMI</name>
<dbReference type="GO" id="GO:0006094">
    <property type="term" value="P:gluconeogenesis"/>
    <property type="evidence" value="ECO:0007669"/>
    <property type="project" value="TreeGrafter"/>
</dbReference>
<proteinExistence type="inferred from homology"/>
<comment type="similarity">
    <text evidence="4 16">Belongs to the phosphoglycerate kinase family.</text>
</comment>
<feature type="binding site" evidence="15">
    <location>
        <position position="200"/>
    </location>
    <ligand>
        <name>ATP</name>
        <dbReference type="ChEBI" id="CHEBI:30616"/>
    </ligand>
</feature>
<evidence type="ECO:0000313" key="18">
    <source>
        <dbReference type="EMBL" id="VVC39088.1"/>
    </source>
</evidence>
<keyword evidence="7" id="KW-0963">Cytoplasm</keyword>
<dbReference type="GO" id="GO:0043531">
    <property type="term" value="F:ADP binding"/>
    <property type="evidence" value="ECO:0007669"/>
    <property type="project" value="TreeGrafter"/>
</dbReference>
<evidence type="ECO:0000256" key="3">
    <source>
        <dbReference type="ARBA" id="ARBA00004838"/>
    </source>
</evidence>
<dbReference type="FunFam" id="3.40.50.1260:FF:000031">
    <property type="entry name" value="Phosphoglycerate kinase 1"/>
    <property type="match status" value="1"/>
</dbReference>
<evidence type="ECO:0000256" key="8">
    <source>
        <dbReference type="ARBA" id="ARBA00022679"/>
    </source>
</evidence>
<dbReference type="GO" id="GO:0006096">
    <property type="term" value="P:glycolytic process"/>
    <property type="evidence" value="ECO:0007669"/>
    <property type="project" value="UniProtKB-UniPathway"/>
</dbReference>
<dbReference type="FunFam" id="3.40.50.1260:FF:000006">
    <property type="entry name" value="Phosphoglycerate kinase"/>
    <property type="match status" value="1"/>
</dbReference>
<keyword evidence="11 15" id="KW-0067">ATP-binding</keyword>
<dbReference type="SUPFAM" id="SSF53748">
    <property type="entry name" value="Phosphoglycerate kinase"/>
    <property type="match status" value="1"/>
</dbReference>
<dbReference type="OrthoDB" id="275353at2759"/>
<evidence type="ECO:0000256" key="10">
    <source>
        <dbReference type="ARBA" id="ARBA00022777"/>
    </source>
</evidence>
<feature type="binding site" evidence="14">
    <location>
        <begin position="59"/>
        <end position="62"/>
    </location>
    <ligand>
        <name>substrate</name>
    </ligand>
</feature>
<keyword evidence="12" id="KW-0460">Magnesium</keyword>
<gene>
    <name evidence="18" type="ORF">CINCED_3A004490</name>
</gene>
<evidence type="ECO:0000256" key="13">
    <source>
        <dbReference type="ARBA" id="ARBA00023152"/>
    </source>
</evidence>
<comment type="subunit">
    <text evidence="5 17">Monomer.</text>
</comment>
<dbReference type="Pfam" id="PF00162">
    <property type="entry name" value="PGK"/>
    <property type="match status" value="1"/>
</dbReference>
<dbReference type="UniPathway" id="UPA00109">
    <property type="reaction ID" value="UER00185"/>
</dbReference>
<feature type="binding site" evidence="14">
    <location>
        <position position="117"/>
    </location>
    <ligand>
        <name>(2R)-3-phosphoglycerate</name>
        <dbReference type="ChEBI" id="CHEBI:58272"/>
    </ligand>
</feature>
<feature type="binding site" evidence="14">
    <location>
        <position position="150"/>
    </location>
    <ligand>
        <name>(2R)-3-phosphoglycerate</name>
        <dbReference type="ChEBI" id="CHEBI:58272"/>
    </ligand>
</feature>
<feature type="binding site" evidence="15">
    <location>
        <begin position="351"/>
        <end position="354"/>
    </location>
    <ligand>
        <name>ATP</name>
        <dbReference type="ChEBI" id="CHEBI:30616"/>
    </ligand>
</feature>
<dbReference type="HAMAP" id="MF_00145">
    <property type="entry name" value="Phosphoglyc_kinase"/>
    <property type="match status" value="1"/>
</dbReference>
<comment type="pathway">
    <text evidence="3 16">Carbohydrate degradation; glycolysis; pyruvate from D-glyceraldehyde 3-phosphate: step 2/5.</text>
</comment>
<dbReference type="PRINTS" id="PR00477">
    <property type="entry name" value="PHGLYCKINASE"/>
</dbReference>
<evidence type="ECO:0000256" key="1">
    <source>
        <dbReference type="ARBA" id="ARBA00000642"/>
    </source>
</evidence>
<feature type="binding site" evidence="15">
    <location>
        <position position="321"/>
    </location>
    <ligand>
        <name>ATP</name>
        <dbReference type="ChEBI" id="CHEBI:30616"/>
    </ligand>
</feature>
<dbReference type="Gene3D" id="3.40.50.1260">
    <property type="entry name" value="Phosphoglycerate kinase, N-terminal domain"/>
    <property type="match status" value="2"/>
</dbReference>
<dbReference type="EC" id="2.7.2.3" evidence="6 16"/>
<evidence type="ECO:0000313" key="19">
    <source>
        <dbReference type="Proteomes" id="UP000325440"/>
    </source>
</evidence>
<evidence type="ECO:0000256" key="16">
    <source>
        <dbReference type="RuleBase" id="RU000532"/>
    </source>
</evidence>
<dbReference type="PANTHER" id="PTHR11406">
    <property type="entry name" value="PHOSPHOGLYCERATE KINASE"/>
    <property type="match status" value="1"/>
</dbReference>
<protein>
    <recommendedName>
        <fullName evidence="6 16">Phosphoglycerate kinase</fullName>
        <ecNumber evidence="6 16">2.7.2.3</ecNumber>
    </recommendedName>
</protein>
<dbReference type="GO" id="GO:0005829">
    <property type="term" value="C:cytosol"/>
    <property type="evidence" value="ECO:0007669"/>
    <property type="project" value="TreeGrafter"/>
</dbReference>
<keyword evidence="10 16" id="KW-0418">Kinase</keyword>
<dbReference type="PROSITE" id="PS00111">
    <property type="entry name" value="PGLYCERATE_KINASE"/>
    <property type="match status" value="1"/>
</dbReference>
<dbReference type="EMBL" id="CABPRJ010001621">
    <property type="protein sequence ID" value="VVC39088.1"/>
    <property type="molecule type" value="Genomic_DNA"/>
</dbReference>
<dbReference type="Proteomes" id="UP000325440">
    <property type="component" value="Unassembled WGS sequence"/>
</dbReference>
<evidence type="ECO:0000256" key="5">
    <source>
        <dbReference type="ARBA" id="ARBA00011245"/>
    </source>
</evidence>
<organism evidence="18 19">
    <name type="scientific">Cinara cedri</name>
    <dbReference type="NCBI Taxonomy" id="506608"/>
    <lineage>
        <taxon>Eukaryota</taxon>
        <taxon>Metazoa</taxon>
        <taxon>Ecdysozoa</taxon>
        <taxon>Arthropoda</taxon>
        <taxon>Hexapoda</taxon>
        <taxon>Insecta</taxon>
        <taxon>Pterygota</taxon>
        <taxon>Neoptera</taxon>
        <taxon>Paraneoptera</taxon>
        <taxon>Hemiptera</taxon>
        <taxon>Sternorrhyncha</taxon>
        <taxon>Aphidomorpha</taxon>
        <taxon>Aphidoidea</taxon>
        <taxon>Aphididae</taxon>
        <taxon>Lachninae</taxon>
        <taxon>Cinara</taxon>
    </lineage>
</organism>
<evidence type="ECO:0000256" key="14">
    <source>
        <dbReference type="PIRSR" id="PIRSR000724-1"/>
    </source>
</evidence>
<evidence type="ECO:0000256" key="2">
    <source>
        <dbReference type="ARBA" id="ARBA00001946"/>
    </source>
</evidence>
<sequence length="393" mass="43172">MSIPSIKDCDLQDKVVLLRVDFNVPIKNGEIQDNMRILRVLNTIEYLTNTGAKVVIISHFGRPEGPDDNLSLKNIVKTLSQLLNKEVNFVNDCIGEKVQKVVNTMVAGDVILLENLRFYKEEEQNDLSFAQQLSLVADVYVNDAFSCSHRIHASIARITELLPSYVGFSMQNELKYLEESISFQAKPITAIVGGTKISTKIKMLKRLAEKVDFLILGGVIANSFLSFNEVNIGKSLFQTGIDHLLYSIIEIANKSCCKIIAPEDVLVAINSDYSIGIAKKIESISDDDIIFDIGPQTLETISSVIANSKTVLWNGPIGMFEYSAFANGTKDLMSIISNFTKKGVLVSVIGGGDSLSAINTSGFTDKDFTYVSTGGGAFLSWLSGDMHARLKLF</sequence>
<feature type="binding site" evidence="14">
    <location>
        <position position="36"/>
    </location>
    <ligand>
        <name>(2R)-3-phosphoglycerate</name>
        <dbReference type="ChEBI" id="CHEBI:58272"/>
    </ligand>
</feature>
<dbReference type="InterPro" id="IPR015911">
    <property type="entry name" value="Phosphoglycerate_kinase_CS"/>
</dbReference>
<dbReference type="InterPro" id="IPR015824">
    <property type="entry name" value="Phosphoglycerate_kinase_N"/>
</dbReference>
<evidence type="ECO:0000256" key="6">
    <source>
        <dbReference type="ARBA" id="ARBA00013061"/>
    </source>
</evidence>
<dbReference type="AlphaFoldDB" id="A0A5E4N7F4"/>
<keyword evidence="13" id="KW-0324">Glycolysis</keyword>
<evidence type="ECO:0000256" key="7">
    <source>
        <dbReference type="ARBA" id="ARBA00022490"/>
    </source>
</evidence>
<evidence type="ECO:0000256" key="11">
    <source>
        <dbReference type="ARBA" id="ARBA00022840"/>
    </source>
</evidence>
<comment type="catalytic activity">
    <reaction evidence="1 16">
        <text>(2R)-3-phosphoglycerate + ATP = (2R)-3-phospho-glyceroyl phosphate + ADP</text>
        <dbReference type="Rhea" id="RHEA:14801"/>
        <dbReference type="ChEBI" id="CHEBI:30616"/>
        <dbReference type="ChEBI" id="CHEBI:57604"/>
        <dbReference type="ChEBI" id="CHEBI:58272"/>
        <dbReference type="ChEBI" id="CHEBI:456216"/>
        <dbReference type="EC" id="2.7.2.3"/>
    </reaction>
</comment>
<dbReference type="PIRSF" id="PIRSF000724">
    <property type="entry name" value="Pgk"/>
    <property type="match status" value="1"/>
</dbReference>
<keyword evidence="8 16" id="KW-0808">Transferase</keyword>
<dbReference type="InterPro" id="IPR001576">
    <property type="entry name" value="Phosphoglycerate_kinase"/>
</dbReference>
<feature type="binding site" evidence="14">
    <location>
        <begin position="21"/>
        <end position="23"/>
    </location>
    <ligand>
        <name>substrate</name>
    </ligand>
</feature>
<reference evidence="18 19" key="1">
    <citation type="submission" date="2019-08" db="EMBL/GenBank/DDBJ databases">
        <authorList>
            <person name="Alioto T."/>
            <person name="Alioto T."/>
            <person name="Gomez Garrido J."/>
        </authorList>
    </citation>
    <scope>NUCLEOTIDE SEQUENCE [LARGE SCALE GENOMIC DNA]</scope>
</reference>
<accession>A0A5E4N7F4</accession>
<dbReference type="InterPro" id="IPR036043">
    <property type="entry name" value="Phosphoglycerate_kinase_sf"/>
</dbReference>
<evidence type="ECO:0000256" key="17">
    <source>
        <dbReference type="RuleBase" id="RU000696"/>
    </source>
</evidence>
<evidence type="ECO:0000256" key="15">
    <source>
        <dbReference type="PIRSR" id="PIRSR000724-2"/>
    </source>
</evidence>
<dbReference type="GO" id="GO:0005524">
    <property type="term" value="F:ATP binding"/>
    <property type="evidence" value="ECO:0007669"/>
    <property type="project" value="UniProtKB-KW"/>
</dbReference>
<dbReference type="PANTHER" id="PTHR11406:SF23">
    <property type="entry name" value="PHOSPHOGLYCERATE KINASE 1, CHLOROPLASTIC-RELATED"/>
    <property type="match status" value="1"/>
</dbReference>
<evidence type="ECO:0000256" key="9">
    <source>
        <dbReference type="ARBA" id="ARBA00022741"/>
    </source>
</evidence>
<evidence type="ECO:0000256" key="4">
    <source>
        <dbReference type="ARBA" id="ARBA00008982"/>
    </source>
</evidence>
<dbReference type="GO" id="GO:0004618">
    <property type="term" value="F:phosphoglycerate kinase activity"/>
    <property type="evidence" value="ECO:0007669"/>
    <property type="project" value="UniProtKB-EC"/>
</dbReference>
<keyword evidence="19" id="KW-1185">Reference proteome</keyword>
<comment type="cofactor">
    <cofactor evidence="2">
        <name>Mg(2+)</name>
        <dbReference type="ChEBI" id="CHEBI:18420"/>
    </cofactor>
</comment>
<keyword evidence="9" id="KW-0547">Nucleotide-binding</keyword>